<feature type="region of interest" description="Disordered" evidence="2">
    <location>
        <begin position="885"/>
        <end position="913"/>
    </location>
</feature>
<accession>A0A1I8I7S2</accession>
<feature type="compositionally biased region" description="Acidic residues" evidence="2">
    <location>
        <begin position="620"/>
        <end position="634"/>
    </location>
</feature>
<dbReference type="Gene3D" id="1.20.5.350">
    <property type="match status" value="1"/>
</dbReference>
<feature type="compositionally biased region" description="Low complexity" evidence="2">
    <location>
        <begin position="1296"/>
        <end position="1312"/>
    </location>
</feature>
<feature type="compositionally biased region" description="Basic residues" evidence="2">
    <location>
        <begin position="543"/>
        <end position="554"/>
    </location>
</feature>
<dbReference type="PANTHER" id="PTHR11521:SF1">
    <property type="entry name" value="TROPONIN T, SKELETAL MUSCLE"/>
    <property type="match status" value="1"/>
</dbReference>
<dbReference type="InterPro" id="IPR027707">
    <property type="entry name" value="TNNT"/>
</dbReference>
<dbReference type="Pfam" id="PF00992">
    <property type="entry name" value="Troponin"/>
    <property type="match status" value="1"/>
</dbReference>
<name>A0A1I8I7S2_9PLAT</name>
<feature type="region of interest" description="Disordered" evidence="2">
    <location>
        <begin position="540"/>
        <end position="571"/>
    </location>
</feature>
<evidence type="ECO:0000256" key="1">
    <source>
        <dbReference type="ARBA" id="ARBA00008330"/>
    </source>
</evidence>
<evidence type="ECO:0000313" key="3">
    <source>
        <dbReference type="Proteomes" id="UP000095280"/>
    </source>
</evidence>
<feature type="region of interest" description="Disordered" evidence="2">
    <location>
        <begin position="1241"/>
        <end position="1342"/>
    </location>
</feature>
<proteinExistence type="inferred from homology"/>
<dbReference type="InterPro" id="IPR038077">
    <property type="entry name" value="Troponin_sf"/>
</dbReference>
<feature type="compositionally biased region" description="Polar residues" evidence="2">
    <location>
        <begin position="783"/>
        <end position="793"/>
    </location>
</feature>
<dbReference type="GO" id="GO:0005861">
    <property type="term" value="C:troponin complex"/>
    <property type="evidence" value="ECO:0007669"/>
    <property type="project" value="InterPro"/>
</dbReference>
<feature type="compositionally biased region" description="Pro residues" evidence="2">
    <location>
        <begin position="1245"/>
        <end position="1258"/>
    </location>
</feature>
<feature type="compositionally biased region" description="Polar residues" evidence="2">
    <location>
        <begin position="473"/>
        <end position="489"/>
    </location>
</feature>
<comment type="similarity">
    <text evidence="1">Belongs to the troponin T family.</text>
</comment>
<feature type="compositionally biased region" description="Polar residues" evidence="2">
    <location>
        <begin position="560"/>
        <end position="571"/>
    </location>
</feature>
<dbReference type="PANTHER" id="PTHR11521">
    <property type="entry name" value="TROPONIN T"/>
    <property type="match status" value="1"/>
</dbReference>
<organism evidence="3 4">
    <name type="scientific">Macrostomum lignano</name>
    <dbReference type="NCBI Taxonomy" id="282301"/>
    <lineage>
        <taxon>Eukaryota</taxon>
        <taxon>Metazoa</taxon>
        <taxon>Spiralia</taxon>
        <taxon>Lophotrochozoa</taxon>
        <taxon>Platyhelminthes</taxon>
        <taxon>Rhabditophora</taxon>
        <taxon>Macrostomorpha</taxon>
        <taxon>Macrostomida</taxon>
        <taxon>Macrostomidae</taxon>
        <taxon>Macrostomum</taxon>
    </lineage>
</organism>
<dbReference type="InterPro" id="IPR001978">
    <property type="entry name" value="Troponin"/>
</dbReference>
<feature type="region of interest" description="Disordered" evidence="2">
    <location>
        <begin position="444"/>
        <end position="517"/>
    </location>
</feature>
<feature type="compositionally biased region" description="Pro residues" evidence="2">
    <location>
        <begin position="648"/>
        <end position="657"/>
    </location>
</feature>
<feature type="compositionally biased region" description="Pro residues" evidence="2">
    <location>
        <begin position="446"/>
        <end position="461"/>
    </location>
</feature>
<feature type="compositionally biased region" description="Polar residues" evidence="2">
    <location>
        <begin position="1331"/>
        <end position="1340"/>
    </location>
</feature>
<feature type="region of interest" description="Disordered" evidence="2">
    <location>
        <begin position="40"/>
        <end position="137"/>
    </location>
</feature>
<feature type="compositionally biased region" description="Basic residues" evidence="2">
    <location>
        <begin position="40"/>
        <end position="62"/>
    </location>
</feature>
<dbReference type="GO" id="GO:0005523">
    <property type="term" value="F:tropomyosin binding"/>
    <property type="evidence" value="ECO:0007669"/>
    <property type="project" value="TreeGrafter"/>
</dbReference>
<dbReference type="GO" id="GO:0006937">
    <property type="term" value="P:regulation of muscle contraction"/>
    <property type="evidence" value="ECO:0007669"/>
    <property type="project" value="InterPro"/>
</dbReference>
<evidence type="ECO:0000313" key="4">
    <source>
        <dbReference type="WBParaSite" id="maker-uti_cns_0010437-snap-gene-0.3-mRNA-1"/>
    </source>
</evidence>
<feature type="region of interest" description="Disordered" evidence="2">
    <location>
        <begin position="616"/>
        <end position="834"/>
    </location>
</feature>
<feature type="region of interest" description="Disordered" evidence="2">
    <location>
        <begin position="276"/>
        <end position="318"/>
    </location>
</feature>
<dbReference type="GO" id="GO:0045214">
    <property type="term" value="P:sarcomere organization"/>
    <property type="evidence" value="ECO:0007669"/>
    <property type="project" value="TreeGrafter"/>
</dbReference>
<feature type="compositionally biased region" description="Basic and acidic residues" evidence="2">
    <location>
        <begin position="811"/>
        <end position="830"/>
    </location>
</feature>
<feature type="compositionally biased region" description="Basic and acidic residues" evidence="2">
    <location>
        <begin position="673"/>
        <end position="782"/>
    </location>
</feature>
<protein>
    <submittedName>
        <fullName evidence="4">RING-type domain-containing protein</fullName>
    </submittedName>
</protein>
<dbReference type="Proteomes" id="UP000095280">
    <property type="component" value="Unplaced"/>
</dbReference>
<evidence type="ECO:0000256" key="2">
    <source>
        <dbReference type="SAM" id="MobiDB-lite"/>
    </source>
</evidence>
<feature type="compositionally biased region" description="Basic and acidic residues" evidence="2">
    <location>
        <begin position="295"/>
        <end position="304"/>
    </location>
</feature>
<dbReference type="GO" id="GO:0006936">
    <property type="term" value="P:muscle contraction"/>
    <property type="evidence" value="ECO:0007669"/>
    <property type="project" value="TreeGrafter"/>
</dbReference>
<dbReference type="WBParaSite" id="maker-uti_cns_0010437-snap-gene-0.3-mRNA-1">
    <property type="protein sequence ID" value="maker-uti_cns_0010437-snap-gene-0.3-mRNA-1"/>
    <property type="gene ID" value="maker-uti_cns_0010437-snap-gene-0.3"/>
</dbReference>
<dbReference type="SUPFAM" id="SSF90250">
    <property type="entry name" value="Troponin coil-coiled subunits"/>
    <property type="match status" value="1"/>
</dbReference>
<feature type="compositionally biased region" description="Low complexity" evidence="2">
    <location>
        <begin position="68"/>
        <end position="91"/>
    </location>
</feature>
<sequence>IRSCSIIRFHSLSTTVDPAACAINSRSRLRLIRNLRRVRRNRSRRWSGRAAHRRLRRATGRRRGPDCRAGARPARVAAFAQQQSARSPPRSGRNRRRQQPAQSPLRHRRLPDSPPQLTESSDRNRRPLGKSGASAATAAATETVVELLRHHQVGADRRWPRIVAVAVIVDILRQGVQRRRHPGPDDLAGADGEGRPAALQFRIVGPGVGAAVRLVVRIVAIVVRRRCSDGSRASGGGLFDVERQSPAGPGPSAIEAAVEAAAAAAAVEAAADEAERWPRSTISSGVGADHVTISDGHRPERVGQHDGLQQQQDDAVKRKAAWERRPLVTLTRNDPRRCLHSPLGSNSVVVPSTPTHNFSLNHLVWGGWRWRQREKKAIFFKNEGRCCEKIGDWRPCRQKRGMGRWLKKNAMALARLVTRQASQACLRASNSAERRSCWPGFVDTALPPPPSSEPPPLPPALLPTMRTGPPSFRSRNSRSTAKNAVPSSDTSRDECKLNTNRRQVTADHGIPPSTTLMSSGAASKVYSAFLSIRPARQMSRLLSRPRKCSSSRQKRPSDGTARTNRESQAMASCLQSQPSAFSLLLVGAQEMQVFVASIDRLADCALSVCRQSPVVNSESMADEENQEPTVEEEAAAPPAQQEEEAEAAPPPPPPPPAEKPKQLHQGASFAEDESGRNEAQIRMEEEKKKRMAKMEEEMKEYEEMRKEEREKLAQEISELRSKREQRKQERAEEEKRLAELRAVEEQKRRAEEEERQRRKREEEAKRKEEREKKKKEAEERMKSQSQRNFTISKKSGGEADAKKQAGASGADEAKQGKSKEQLEAEKKAALEQRVQPLNIDGFSESQLQEKAKELFSKIYSLEGDKYDLEQRFKGQNMEMVELTERARQMQKGGQKGSSSKVQTAPDPLSEKLGSIPPKIVMYSQYERVKDHRGFGERQDLFKGPIYGIEYERIKPSSKVILTESGPRAVEITENGDEPAPAAVEAADPPSAFDFVLLLRQTRSHCRVPGAPPGKAESALRLSQADAAVVRTNRLGLLLLLLLRRRRRRQRQRKLLMRLLDKQLFERRLLAPAARLGLSVGQAELAGLQAEPQLLTGQPLGLIAGPQLTSLAEEPLVPPVSAATAAAAAAAAKVAIVVIEAVAAGSVTRIESRKSKRQITWHLAKIRTPTWPSRPVRPYDNPGEVSRAGSWAPTISWSLCDLGIIDIPPATADAAAGAAADATGDIPAVGVGVADGDRVAEASTLPAPPLPPPPPPPPLREPRQNRCRKPPPPRRFDVSDVDAAGQDRTRCSSEPASSLGSRPQPRLRPSSASRSRRRCLPPLPPPPMVKADQSSRPNAQMSAAEVATEADAAPPSFTVNRSVRSIRQFSSVWEEVQDALPVQVGQPGRRLMRQAHQDLPIVQEAVALPQQKLSQVAAVDVLNHQGVAALAGQVQAQKAEHLRLCAVGALGAQLDVVHWQPQESFNVCGAGVSRQQLPETAAGSVPVNHLSDASEFLVPKHVALAVVIAPNPRISSRRTHTKDRASLRLKLRTRKLPSGIGPSTAVASSGAIS</sequence>
<keyword evidence="3" id="KW-1185">Reference proteome</keyword>
<reference evidence="4" key="1">
    <citation type="submission" date="2016-11" db="UniProtKB">
        <authorList>
            <consortium name="WormBaseParasite"/>
        </authorList>
    </citation>
    <scope>IDENTIFICATION</scope>
</reference>